<dbReference type="InterPro" id="IPR004158">
    <property type="entry name" value="DUF247_pln"/>
</dbReference>
<dbReference type="AlphaFoldDB" id="A0AAE1JG24"/>
<sequence>MSREKIALSSLKAELEIMDHSEFPTPQSCCIYRLPPQLREVNEAAYTPMMVSIGPFHHGNKRLNSMEEVKLWFLYKFLKRIQDRSFDDYVCVLRNQEIKIRRCYSEIIPMDSDEFIRMILTDACFIIEYFLLFLDEDRWHPKLWSMQDIDRDLILLENQLPFFVLKDIFDLTFLNGYNEPGLPIEYVTYNYFYSAFMFHIVPNRRLRENLTFPYFVQHHLPRLPDGTLQVQHLCDMLRICYVRLDQLPREDNDNEMKPIYSACKLHDAGIKFEVNEDEVNLLKLQYSKGVLKIPRISIQDDTETLLRNVVAFEQRQFPLSRSMTDYMVLWEHFIRTEKDVEILEEKGVIKNLIGENDAVASITKRLGRHIIHGNFNNDYISLFKELNEFCDSPCHRYKAIFKQQYWSTPWRIASFLGGILLLFLTLIQTISSVIALFQN</sequence>
<comment type="caution">
    <text evidence="2">The sequence shown here is derived from an EMBL/GenBank/DDBJ whole genome shotgun (WGS) entry which is preliminary data.</text>
</comment>
<dbReference type="Proteomes" id="UP001293593">
    <property type="component" value="Unassembled WGS sequence"/>
</dbReference>
<organism evidence="2 3">
    <name type="scientific">Acacia crassicarpa</name>
    <name type="common">northern wattle</name>
    <dbReference type="NCBI Taxonomy" id="499986"/>
    <lineage>
        <taxon>Eukaryota</taxon>
        <taxon>Viridiplantae</taxon>
        <taxon>Streptophyta</taxon>
        <taxon>Embryophyta</taxon>
        <taxon>Tracheophyta</taxon>
        <taxon>Spermatophyta</taxon>
        <taxon>Magnoliopsida</taxon>
        <taxon>eudicotyledons</taxon>
        <taxon>Gunneridae</taxon>
        <taxon>Pentapetalae</taxon>
        <taxon>rosids</taxon>
        <taxon>fabids</taxon>
        <taxon>Fabales</taxon>
        <taxon>Fabaceae</taxon>
        <taxon>Caesalpinioideae</taxon>
        <taxon>mimosoid clade</taxon>
        <taxon>Acacieae</taxon>
        <taxon>Acacia</taxon>
    </lineage>
</organism>
<accession>A0AAE1JG24</accession>
<proteinExistence type="predicted"/>
<gene>
    <name evidence="2" type="ORF">QN277_024813</name>
</gene>
<keyword evidence="3" id="KW-1185">Reference proteome</keyword>
<keyword evidence="1" id="KW-1133">Transmembrane helix</keyword>
<dbReference type="Pfam" id="PF03140">
    <property type="entry name" value="DUF247"/>
    <property type="match status" value="1"/>
</dbReference>
<dbReference type="PANTHER" id="PTHR31170">
    <property type="entry name" value="BNAC04G53230D PROTEIN"/>
    <property type="match status" value="1"/>
</dbReference>
<keyword evidence="1" id="KW-0812">Transmembrane</keyword>
<dbReference type="PANTHER" id="PTHR31170:SF9">
    <property type="entry name" value="PROTEIN, PUTATIVE (DUF247)-RELATED"/>
    <property type="match status" value="1"/>
</dbReference>
<evidence type="ECO:0000313" key="2">
    <source>
        <dbReference type="EMBL" id="KAK4268112.1"/>
    </source>
</evidence>
<evidence type="ECO:0000256" key="1">
    <source>
        <dbReference type="SAM" id="Phobius"/>
    </source>
</evidence>
<dbReference type="EMBL" id="JAWXYG010000007">
    <property type="protein sequence ID" value="KAK4268112.1"/>
    <property type="molecule type" value="Genomic_DNA"/>
</dbReference>
<feature type="transmembrane region" description="Helical" evidence="1">
    <location>
        <begin position="412"/>
        <end position="437"/>
    </location>
</feature>
<name>A0AAE1JG24_9FABA</name>
<keyword evidence="1" id="KW-0472">Membrane</keyword>
<protein>
    <submittedName>
        <fullName evidence="2">Uncharacterized protein</fullName>
    </submittedName>
</protein>
<evidence type="ECO:0000313" key="3">
    <source>
        <dbReference type="Proteomes" id="UP001293593"/>
    </source>
</evidence>
<reference evidence="2" key="1">
    <citation type="submission" date="2023-10" db="EMBL/GenBank/DDBJ databases">
        <title>Chromosome-level genome of the transformable northern wattle, Acacia crassicarpa.</title>
        <authorList>
            <person name="Massaro I."/>
            <person name="Sinha N.R."/>
            <person name="Poethig S."/>
            <person name="Leichty A.R."/>
        </authorList>
    </citation>
    <scope>NUCLEOTIDE SEQUENCE</scope>
    <source>
        <strain evidence="2">Acra3RX</strain>
        <tissue evidence="2">Leaf</tissue>
    </source>
</reference>